<evidence type="ECO:0000313" key="7">
    <source>
        <dbReference type="Proteomes" id="UP000704341"/>
    </source>
</evidence>
<dbReference type="InterPro" id="IPR013096">
    <property type="entry name" value="Cupin_2"/>
</dbReference>
<feature type="transmembrane region" description="Helical" evidence="4">
    <location>
        <begin position="27"/>
        <end position="44"/>
    </location>
</feature>
<dbReference type="Gene3D" id="1.10.10.60">
    <property type="entry name" value="Homeodomain-like"/>
    <property type="match status" value="2"/>
</dbReference>
<dbReference type="PRINTS" id="PR00032">
    <property type="entry name" value="HTHARAC"/>
</dbReference>
<evidence type="ECO:0000256" key="1">
    <source>
        <dbReference type="ARBA" id="ARBA00023015"/>
    </source>
</evidence>
<dbReference type="InterPro" id="IPR018062">
    <property type="entry name" value="HTH_AraC-typ_CS"/>
</dbReference>
<protein>
    <submittedName>
        <fullName evidence="6">AraC family transcriptional regulator</fullName>
    </submittedName>
</protein>
<evidence type="ECO:0000256" key="2">
    <source>
        <dbReference type="ARBA" id="ARBA00023125"/>
    </source>
</evidence>
<evidence type="ECO:0000256" key="4">
    <source>
        <dbReference type="SAM" id="Phobius"/>
    </source>
</evidence>
<name>A0ABR8P5T7_9LACO</name>
<dbReference type="InterPro" id="IPR018060">
    <property type="entry name" value="HTH_AraC"/>
</dbReference>
<feature type="domain" description="HTH araC/xylS-type" evidence="5">
    <location>
        <begin position="244"/>
        <end position="342"/>
    </location>
</feature>
<reference evidence="6 7" key="1">
    <citation type="submission" date="2018-07" db="EMBL/GenBank/DDBJ databases">
        <title>Phylogenomic Insights into understanding Host Adaptation of Lactobacillus reuteri by a novel species, Lactobacillus spp. M31.</title>
        <authorList>
            <person name="Sharma S."/>
            <person name="Patil P."/>
            <person name="Korpole S."/>
            <person name="Patil P.B."/>
        </authorList>
    </citation>
    <scope>NUCLEOTIDE SEQUENCE [LARGE SCALE GENOMIC DNA]</scope>
    <source>
        <strain evidence="6 7">M31</strain>
    </source>
</reference>
<keyword evidence="3" id="KW-0804">Transcription</keyword>
<dbReference type="SUPFAM" id="SSF51182">
    <property type="entry name" value="RmlC-like cupins"/>
    <property type="match status" value="1"/>
</dbReference>
<dbReference type="PANTHER" id="PTHR43280">
    <property type="entry name" value="ARAC-FAMILY TRANSCRIPTIONAL REGULATOR"/>
    <property type="match status" value="1"/>
</dbReference>
<keyword evidence="4" id="KW-0812">Transmembrane</keyword>
<dbReference type="EMBL" id="QORN01000009">
    <property type="protein sequence ID" value="MBD5806082.1"/>
    <property type="molecule type" value="Genomic_DNA"/>
</dbReference>
<evidence type="ECO:0000313" key="6">
    <source>
        <dbReference type="EMBL" id="MBD5806082.1"/>
    </source>
</evidence>
<keyword evidence="7" id="KW-1185">Reference proteome</keyword>
<dbReference type="SMART" id="SM00342">
    <property type="entry name" value="HTH_ARAC"/>
    <property type="match status" value="1"/>
</dbReference>
<keyword evidence="4" id="KW-0472">Membrane</keyword>
<keyword evidence="2" id="KW-0238">DNA-binding</keyword>
<dbReference type="PROSITE" id="PS01124">
    <property type="entry name" value="HTH_ARAC_FAMILY_2"/>
    <property type="match status" value="1"/>
</dbReference>
<dbReference type="PANTHER" id="PTHR43280:SF28">
    <property type="entry name" value="HTH-TYPE TRANSCRIPTIONAL ACTIVATOR RHAS"/>
    <property type="match status" value="1"/>
</dbReference>
<dbReference type="Pfam" id="PF07883">
    <property type="entry name" value="Cupin_2"/>
    <property type="match status" value="1"/>
</dbReference>
<dbReference type="InterPro" id="IPR020449">
    <property type="entry name" value="Tscrpt_reg_AraC-type_HTH"/>
</dbReference>
<dbReference type="InterPro" id="IPR014710">
    <property type="entry name" value="RmlC-like_jellyroll"/>
</dbReference>
<dbReference type="InterPro" id="IPR011051">
    <property type="entry name" value="RmlC_Cupin_sf"/>
</dbReference>
<dbReference type="Proteomes" id="UP000704341">
    <property type="component" value="Unassembled WGS sequence"/>
</dbReference>
<dbReference type="SUPFAM" id="SSF46689">
    <property type="entry name" value="Homeodomain-like"/>
    <property type="match status" value="2"/>
</dbReference>
<keyword evidence="1" id="KW-0805">Transcription regulation</keyword>
<dbReference type="Gene3D" id="2.60.120.10">
    <property type="entry name" value="Jelly Rolls"/>
    <property type="match status" value="1"/>
</dbReference>
<evidence type="ECO:0000256" key="3">
    <source>
        <dbReference type="ARBA" id="ARBA00023163"/>
    </source>
</evidence>
<comment type="caution">
    <text evidence="6">The sequence shown here is derived from an EMBL/GenBank/DDBJ whole genome shotgun (WGS) entry which is preliminary data.</text>
</comment>
<accession>A0ABR8P5T7</accession>
<evidence type="ECO:0000259" key="5">
    <source>
        <dbReference type="PROSITE" id="PS01124"/>
    </source>
</evidence>
<proteinExistence type="predicted"/>
<gene>
    <name evidence="6" type="ORF">DTK66_02960</name>
</gene>
<dbReference type="Pfam" id="PF12833">
    <property type="entry name" value="HTH_18"/>
    <property type="match status" value="1"/>
</dbReference>
<keyword evidence="4" id="KW-1133">Transmembrane helix</keyword>
<organism evidence="6 7">
    <name type="scientific">Limosilactobacillus walteri</name>
    <dbReference type="NCBI Taxonomy" id="2268022"/>
    <lineage>
        <taxon>Bacteria</taxon>
        <taxon>Bacillati</taxon>
        <taxon>Bacillota</taxon>
        <taxon>Bacilli</taxon>
        <taxon>Lactobacillales</taxon>
        <taxon>Lactobacillaceae</taxon>
        <taxon>Limosilactobacillus</taxon>
    </lineage>
</organism>
<dbReference type="PROSITE" id="PS00041">
    <property type="entry name" value="HTH_ARAC_FAMILY_1"/>
    <property type="match status" value="1"/>
</dbReference>
<dbReference type="InterPro" id="IPR009057">
    <property type="entry name" value="Homeodomain-like_sf"/>
</dbReference>
<sequence length="344" mass="40477">MNHIITFLVFKSMTKFYRERRVVHIKILPYIINIKTGLGIFLYYRERTLFKMKKIPFIQDANDVEHIAGITNAFPYTMHRRDLTTDVIPWHWHEEVEFNYAYQGTIEIQTFDQTYIIKQGEAYFINTNVMDKKQKAAGASKTIEHAHLFHPILLGGYFNSAFFTKYLNPVLKNRSVEVLVIRESNPTGKKFISLLHQLTELADQVDKEFEIRNLLSQAWLTLIAEISFQEQHRRLKVSPRERSKSILAYLHQHYAEKVTINDIATAVNVSPKECIRSFKKNLHQTPVEYLLNYRIEQAKKLLRQSELSITDIALQTGFSTSAYFSKLFKEHTGLTPREYRRQQL</sequence>